<protein>
    <submittedName>
        <fullName evidence="8">RNF151</fullName>
    </submittedName>
</protein>
<evidence type="ECO:0000313" key="8">
    <source>
        <dbReference type="EMBL" id="CAC5369115.1"/>
    </source>
</evidence>
<dbReference type="PANTHER" id="PTHR10131:SF157">
    <property type="entry name" value="RECEPTOR-ASSOCIATED FACTOR, PUTATIVE-RELATED"/>
    <property type="match status" value="1"/>
</dbReference>
<dbReference type="InterPro" id="IPR013083">
    <property type="entry name" value="Znf_RING/FYVE/PHD"/>
</dbReference>
<dbReference type="Pfam" id="PF13923">
    <property type="entry name" value="zf-C3HC4_2"/>
    <property type="match status" value="1"/>
</dbReference>
<dbReference type="InterPro" id="IPR017907">
    <property type="entry name" value="Znf_RING_CS"/>
</dbReference>
<dbReference type="Proteomes" id="UP000507470">
    <property type="component" value="Unassembled WGS sequence"/>
</dbReference>
<dbReference type="Pfam" id="PF02176">
    <property type="entry name" value="zf-TRAF"/>
    <property type="match status" value="1"/>
</dbReference>
<name>A0A6J8ALZ6_MYTCO</name>
<evidence type="ECO:0000259" key="7">
    <source>
        <dbReference type="PROSITE" id="PS50145"/>
    </source>
</evidence>
<feature type="domain" description="RING-type" evidence="6">
    <location>
        <begin position="18"/>
        <end position="56"/>
    </location>
</feature>
<keyword evidence="2 4" id="KW-0863">Zinc-finger</keyword>
<dbReference type="SUPFAM" id="SSF57850">
    <property type="entry name" value="RING/U-box"/>
    <property type="match status" value="1"/>
</dbReference>
<accession>A0A6J8ALZ6</accession>
<dbReference type="AlphaFoldDB" id="A0A6J8ALZ6"/>
<dbReference type="OrthoDB" id="9049620at2759"/>
<keyword evidence="9" id="KW-1185">Reference proteome</keyword>
<feature type="compositionally biased region" description="Polar residues" evidence="5">
    <location>
        <begin position="258"/>
        <end position="268"/>
    </location>
</feature>
<feature type="region of interest" description="Disordered" evidence="5">
    <location>
        <begin position="250"/>
        <end position="269"/>
    </location>
</feature>
<evidence type="ECO:0000256" key="2">
    <source>
        <dbReference type="ARBA" id="ARBA00022771"/>
    </source>
</evidence>
<feature type="zinc finger region" description="TRAF-type" evidence="4">
    <location>
        <begin position="101"/>
        <end position="144"/>
    </location>
</feature>
<dbReference type="EMBL" id="CACVKT020001562">
    <property type="protein sequence ID" value="CAC5369115.1"/>
    <property type="molecule type" value="Genomic_DNA"/>
</dbReference>
<dbReference type="InterPro" id="IPR001293">
    <property type="entry name" value="Znf_TRAF"/>
</dbReference>
<evidence type="ECO:0000313" key="9">
    <source>
        <dbReference type="Proteomes" id="UP000507470"/>
    </source>
</evidence>
<dbReference type="GO" id="GO:0043122">
    <property type="term" value="P:regulation of canonical NF-kappaB signal transduction"/>
    <property type="evidence" value="ECO:0007669"/>
    <property type="project" value="TreeGrafter"/>
</dbReference>
<dbReference type="PROSITE" id="PS50145">
    <property type="entry name" value="ZF_TRAF"/>
    <property type="match status" value="1"/>
</dbReference>
<dbReference type="PROSITE" id="PS00518">
    <property type="entry name" value="ZF_RING_1"/>
    <property type="match status" value="1"/>
</dbReference>
<organism evidence="8 9">
    <name type="scientific">Mytilus coruscus</name>
    <name type="common">Sea mussel</name>
    <dbReference type="NCBI Taxonomy" id="42192"/>
    <lineage>
        <taxon>Eukaryota</taxon>
        <taxon>Metazoa</taxon>
        <taxon>Spiralia</taxon>
        <taxon>Lophotrochozoa</taxon>
        <taxon>Mollusca</taxon>
        <taxon>Bivalvia</taxon>
        <taxon>Autobranchia</taxon>
        <taxon>Pteriomorphia</taxon>
        <taxon>Mytilida</taxon>
        <taxon>Mytiloidea</taxon>
        <taxon>Mytilidae</taxon>
        <taxon>Mytilinae</taxon>
        <taxon>Mytilus</taxon>
    </lineage>
</organism>
<evidence type="ECO:0000256" key="4">
    <source>
        <dbReference type="PROSITE-ProRule" id="PRU00207"/>
    </source>
</evidence>
<proteinExistence type="predicted"/>
<keyword evidence="3 4" id="KW-0862">Zinc</keyword>
<evidence type="ECO:0000256" key="3">
    <source>
        <dbReference type="ARBA" id="ARBA00022833"/>
    </source>
</evidence>
<sequence length="284" mass="33068">MGFDVDRFLESINEGLLCCICRDVLEDPVQAPCEHAYCRTCIDGWLVHETICPEDRKPLSSLSLRLLFRYMRNDLNRLQIRCEFYRTGCDYISDLEFIHGHQQECPFKQIECTNVKCSTLVMRKDLQDHLKTCQFHAMECPSGCGYLMVTPEDTTHNCITELKTAMDVLRSEISCKYEEQKREMELRLNMQRSHMVQKEATMQSQIEDMKSEISKLSQKLKLMMDLEIQRRQDVEKLELEKKELMEVLRGTNKRENEPSSSAGPNVSVSHCKRCSPLHGKVTTI</sequence>
<dbReference type="Gene3D" id="3.30.40.10">
    <property type="entry name" value="Zinc/RING finger domain, C3HC4 (zinc finger)"/>
    <property type="match status" value="2"/>
</dbReference>
<dbReference type="GO" id="GO:0008270">
    <property type="term" value="F:zinc ion binding"/>
    <property type="evidence" value="ECO:0007669"/>
    <property type="project" value="UniProtKB-KW"/>
</dbReference>
<dbReference type="InterPro" id="IPR001841">
    <property type="entry name" value="Znf_RING"/>
</dbReference>
<dbReference type="SMART" id="SM00184">
    <property type="entry name" value="RING"/>
    <property type="match status" value="1"/>
</dbReference>
<dbReference type="PANTHER" id="PTHR10131">
    <property type="entry name" value="TNF RECEPTOR ASSOCIATED FACTOR"/>
    <property type="match status" value="1"/>
</dbReference>
<evidence type="ECO:0000259" key="6">
    <source>
        <dbReference type="PROSITE" id="PS50089"/>
    </source>
</evidence>
<evidence type="ECO:0000256" key="1">
    <source>
        <dbReference type="ARBA" id="ARBA00022723"/>
    </source>
</evidence>
<keyword evidence="1 4" id="KW-0479">Metal-binding</keyword>
<gene>
    <name evidence="8" type="ORF">MCOR_8418</name>
</gene>
<feature type="domain" description="TRAF-type" evidence="7">
    <location>
        <begin position="101"/>
        <end position="144"/>
    </location>
</feature>
<evidence type="ECO:0000256" key="5">
    <source>
        <dbReference type="SAM" id="MobiDB-lite"/>
    </source>
</evidence>
<dbReference type="PROSITE" id="PS50089">
    <property type="entry name" value="ZF_RING_2"/>
    <property type="match status" value="1"/>
</dbReference>
<reference evidence="8 9" key="1">
    <citation type="submission" date="2020-06" db="EMBL/GenBank/DDBJ databases">
        <authorList>
            <person name="Li R."/>
            <person name="Bekaert M."/>
        </authorList>
    </citation>
    <scope>NUCLEOTIDE SEQUENCE [LARGE SCALE GENOMIC DNA]</scope>
    <source>
        <strain evidence="9">wild</strain>
    </source>
</reference>
<dbReference type="SUPFAM" id="SSF49599">
    <property type="entry name" value="TRAF domain-like"/>
    <property type="match status" value="1"/>
</dbReference>